<dbReference type="PROSITE" id="PS50111">
    <property type="entry name" value="CHEMOTAXIS_TRANSDUC_2"/>
    <property type="match status" value="1"/>
</dbReference>
<keyword evidence="2" id="KW-1003">Cell membrane</keyword>
<evidence type="ECO:0000256" key="5">
    <source>
        <dbReference type="ARBA" id="ARBA00022519"/>
    </source>
</evidence>
<evidence type="ECO:0000313" key="16">
    <source>
        <dbReference type="Proteomes" id="UP000184517"/>
    </source>
</evidence>
<feature type="transmembrane region" description="Helical" evidence="12">
    <location>
        <begin position="145"/>
        <end position="165"/>
    </location>
</feature>
<name>A0A1M4WMG1_9GAMM</name>
<dbReference type="Gene3D" id="1.10.287.950">
    <property type="entry name" value="Methyl-accepting chemotaxis protein"/>
    <property type="match status" value="1"/>
</dbReference>
<dbReference type="SUPFAM" id="SSF55785">
    <property type="entry name" value="PYP-like sensor domain (PAS domain)"/>
    <property type="match status" value="1"/>
</dbReference>
<feature type="domain" description="PAS" evidence="14">
    <location>
        <begin position="21"/>
        <end position="60"/>
    </location>
</feature>
<dbReference type="InterPro" id="IPR013655">
    <property type="entry name" value="PAS_fold_3"/>
</dbReference>
<evidence type="ECO:0000256" key="4">
    <source>
        <dbReference type="ARBA" id="ARBA00022500"/>
    </source>
</evidence>
<keyword evidence="4" id="KW-0145">Chemotaxis</keyword>
<dbReference type="PRINTS" id="PR00260">
    <property type="entry name" value="CHEMTRNSDUCR"/>
</dbReference>
<dbReference type="OrthoDB" id="5675566at2"/>
<comment type="similarity">
    <text evidence="10">Belongs to the methyl-accepting chemotaxis (MCP) protein family.</text>
</comment>
<dbReference type="FunFam" id="3.30.450.20:FF:000046">
    <property type="entry name" value="Aerotaxis sensor receptor"/>
    <property type="match status" value="1"/>
</dbReference>
<keyword evidence="7 12" id="KW-1133">Transmembrane helix</keyword>
<dbReference type="InterPro" id="IPR000014">
    <property type="entry name" value="PAS"/>
</dbReference>
<dbReference type="Gene3D" id="3.30.450.20">
    <property type="entry name" value="PAS domain"/>
    <property type="match status" value="1"/>
</dbReference>
<keyword evidence="5" id="KW-0997">Cell inner membrane</keyword>
<evidence type="ECO:0000256" key="1">
    <source>
        <dbReference type="ARBA" id="ARBA00004429"/>
    </source>
</evidence>
<dbReference type="GO" id="GO:0005886">
    <property type="term" value="C:plasma membrane"/>
    <property type="evidence" value="ECO:0007669"/>
    <property type="project" value="UniProtKB-SubCell"/>
</dbReference>
<evidence type="ECO:0000256" key="7">
    <source>
        <dbReference type="ARBA" id="ARBA00022989"/>
    </source>
</evidence>
<dbReference type="InterPro" id="IPR035965">
    <property type="entry name" value="PAS-like_dom_sf"/>
</dbReference>
<dbReference type="Pfam" id="PF00015">
    <property type="entry name" value="MCPsignal"/>
    <property type="match status" value="1"/>
</dbReference>
<dbReference type="CDD" id="cd00130">
    <property type="entry name" value="PAS"/>
    <property type="match status" value="1"/>
</dbReference>
<evidence type="ECO:0000259" key="13">
    <source>
        <dbReference type="PROSITE" id="PS50111"/>
    </source>
</evidence>
<gene>
    <name evidence="15" type="ORF">SAMN02745753_00833</name>
</gene>
<evidence type="ECO:0000256" key="9">
    <source>
        <dbReference type="ARBA" id="ARBA00023224"/>
    </source>
</evidence>
<dbReference type="GO" id="GO:0006935">
    <property type="term" value="P:chemotaxis"/>
    <property type="evidence" value="ECO:0007669"/>
    <property type="project" value="UniProtKB-KW"/>
</dbReference>
<evidence type="ECO:0000256" key="3">
    <source>
        <dbReference type="ARBA" id="ARBA00022481"/>
    </source>
</evidence>
<dbReference type="GO" id="GO:0004888">
    <property type="term" value="F:transmembrane signaling receptor activity"/>
    <property type="evidence" value="ECO:0007669"/>
    <property type="project" value="InterPro"/>
</dbReference>
<dbReference type="PANTHER" id="PTHR32089:SF74">
    <property type="entry name" value="METHYL-ACCEPTING CHEMOTAXIS PROTEIN AER"/>
    <property type="match status" value="1"/>
</dbReference>
<dbReference type="AlphaFoldDB" id="A0A1M4WMG1"/>
<dbReference type="GO" id="GO:0007165">
    <property type="term" value="P:signal transduction"/>
    <property type="evidence" value="ECO:0007669"/>
    <property type="project" value="UniProtKB-KW"/>
</dbReference>
<dbReference type="SMART" id="SM00283">
    <property type="entry name" value="MA"/>
    <property type="match status" value="1"/>
</dbReference>
<keyword evidence="9 11" id="KW-0807">Transducer</keyword>
<proteinExistence type="inferred from homology"/>
<evidence type="ECO:0000313" key="15">
    <source>
        <dbReference type="EMBL" id="SHE82377.1"/>
    </source>
</evidence>
<dbReference type="PANTHER" id="PTHR32089">
    <property type="entry name" value="METHYL-ACCEPTING CHEMOTAXIS PROTEIN MCPB"/>
    <property type="match status" value="1"/>
</dbReference>
<accession>A0A1M4WMG1</accession>
<dbReference type="Proteomes" id="UP000184517">
    <property type="component" value="Unassembled WGS sequence"/>
</dbReference>
<dbReference type="CDD" id="cd11386">
    <property type="entry name" value="MCP_signal"/>
    <property type="match status" value="1"/>
</dbReference>
<keyword evidence="16" id="KW-1185">Reference proteome</keyword>
<evidence type="ECO:0000256" key="11">
    <source>
        <dbReference type="PROSITE-ProRule" id="PRU00284"/>
    </source>
</evidence>
<keyword evidence="6 12" id="KW-0812">Transmembrane</keyword>
<dbReference type="NCBIfam" id="TIGR00229">
    <property type="entry name" value="sensory_box"/>
    <property type="match status" value="1"/>
</dbReference>
<dbReference type="PROSITE" id="PS50112">
    <property type="entry name" value="PAS"/>
    <property type="match status" value="1"/>
</dbReference>
<evidence type="ECO:0000256" key="2">
    <source>
        <dbReference type="ARBA" id="ARBA00022475"/>
    </source>
</evidence>
<dbReference type="InterPro" id="IPR004089">
    <property type="entry name" value="MCPsignal_dom"/>
</dbReference>
<dbReference type="Pfam" id="PF08447">
    <property type="entry name" value="PAS_3"/>
    <property type="match status" value="1"/>
</dbReference>
<evidence type="ECO:0000259" key="14">
    <source>
        <dbReference type="PROSITE" id="PS50112"/>
    </source>
</evidence>
<dbReference type="InterPro" id="IPR004090">
    <property type="entry name" value="Chemotax_Me-accpt_rcpt"/>
</dbReference>
<dbReference type="STRING" id="1122206.SAMN02745753_00833"/>
<dbReference type="SUPFAM" id="SSF58104">
    <property type="entry name" value="Methyl-accepting chemotaxis protein (MCP) signaling domain"/>
    <property type="match status" value="1"/>
</dbReference>
<evidence type="ECO:0000256" key="8">
    <source>
        <dbReference type="ARBA" id="ARBA00023136"/>
    </source>
</evidence>
<evidence type="ECO:0000256" key="6">
    <source>
        <dbReference type="ARBA" id="ARBA00022692"/>
    </source>
</evidence>
<reference evidence="16" key="1">
    <citation type="submission" date="2016-11" db="EMBL/GenBank/DDBJ databases">
        <authorList>
            <person name="Varghese N."/>
            <person name="Submissions S."/>
        </authorList>
    </citation>
    <scope>NUCLEOTIDE SEQUENCE [LARGE SCALE GENOMIC DNA]</scope>
    <source>
        <strain evidence="16">DSM 16579</strain>
    </source>
</reference>
<organism evidence="15 16">
    <name type="scientific">Marinomonas polaris DSM 16579</name>
    <dbReference type="NCBI Taxonomy" id="1122206"/>
    <lineage>
        <taxon>Bacteria</taxon>
        <taxon>Pseudomonadati</taxon>
        <taxon>Pseudomonadota</taxon>
        <taxon>Gammaproteobacteria</taxon>
        <taxon>Oceanospirillales</taxon>
        <taxon>Oceanospirillaceae</taxon>
        <taxon>Marinomonas</taxon>
    </lineage>
</organism>
<protein>
    <submittedName>
        <fullName evidence="15">Methyl-accepting chemotaxis sensory transducer with Pas/Pac sensor</fullName>
    </submittedName>
</protein>
<evidence type="ECO:0000256" key="12">
    <source>
        <dbReference type="SAM" id="Phobius"/>
    </source>
</evidence>
<keyword evidence="8 12" id="KW-0472">Membrane</keyword>
<evidence type="ECO:0000256" key="10">
    <source>
        <dbReference type="ARBA" id="ARBA00029447"/>
    </source>
</evidence>
<feature type="domain" description="Methyl-accepting transducer" evidence="13">
    <location>
        <begin position="247"/>
        <end position="483"/>
    </location>
</feature>
<sequence>MRKNLPVTNTERTFSEGVKLISVTDLKGKIVDCNSAFVEVSGFRKDELVGQPHNLVRHPDMPPAAFAVMWAQLSVGLPWMGLVKNRCKNGDFYWVDAYVMPITENGKTIGYESVRTCPNRIDVKRAESLYRRINENKSSLTAGKVFNLENVTLLLAGILIGLTLLFCSFEYAVFLFAVLMSIYVVILKWQQGTFLNYLQHKLGNAAFKHPLATATYTSQTSYIGDISVGIKSLHSRLGTILTLIENGAADVEKEMNASHKSISSTKVKILNQQSETDLIATSMTEMSATIQEVSQNITETADFVGKVSEITKNAALAGNEVKLSIEKLNATVVSIGESVNHVSSLAEKISVSTNMIDQIAEQTNLLALNAAIEAARAGEHGRGFAVVADEVRHLASKTQTLTQEIDKAIEGLLNGVKATSKVAEEGVLLSRESLNRVELEDKLVKEVNLVVGEIADRSLQMAAVTQQQSIVIEETTHQVYNIAKIGHENTQEMQVTEASISRSTESTKALYELVKRFK</sequence>
<comment type="subcellular location">
    <subcellularLocation>
        <location evidence="1">Cell inner membrane</location>
        <topology evidence="1">Multi-pass membrane protein</topology>
    </subcellularLocation>
</comment>
<keyword evidence="3" id="KW-0488">Methylation</keyword>
<dbReference type="EMBL" id="FQVF01000004">
    <property type="protein sequence ID" value="SHE82377.1"/>
    <property type="molecule type" value="Genomic_DNA"/>
</dbReference>